<dbReference type="RefSeq" id="WP_250597865.1">
    <property type="nucleotide sequence ID" value="NZ_JAKRVY010000008.1"/>
</dbReference>
<sequence length="114" mass="12466">MDEDDGILSSLPDAPLTTDAVDALDTSDSVREATVVMVRGGGGRAGPDEDHTDDVLLATDGRIRYLSRVPEDGWSVEYSQSYGEAEYDTAFEEVLAVAQETAERKYQSQTEFEL</sequence>
<evidence type="ECO:0000259" key="1">
    <source>
        <dbReference type="Pfam" id="PF25912"/>
    </source>
</evidence>
<keyword evidence="3" id="KW-1185">Reference proteome</keyword>
<name>A0AAE3K668_9EURY</name>
<dbReference type="Pfam" id="PF25912">
    <property type="entry name" value="DUF7964"/>
    <property type="match status" value="1"/>
</dbReference>
<dbReference type="AlphaFoldDB" id="A0AAE3K668"/>
<organism evidence="2 3">
    <name type="scientific">Natranaeroarchaeum aerophilus</name>
    <dbReference type="NCBI Taxonomy" id="2917711"/>
    <lineage>
        <taxon>Archaea</taxon>
        <taxon>Methanobacteriati</taxon>
        <taxon>Methanobacteriota</taxon>
        <taxon>Stenosarchaea group</taxon>
        <taxon>Halobacteria</taxon>
        <taxon>Halobacteriales</taxon>
        <taxon>Natronoarchaeaceae</taxon>
        <taxon>Natranaeroarchaeum</taxon>
    </lineage>
</organism>
<protein>
    <recommendedName>
        <fullName evidence="1">DUF7964 domain-containing protein</fullName>
    </recommendedName>
</protein>
<dbReference type="EMBL" id="JAKRVY010000008">
    <property type="protein sequence ID" value="MCL9814693.1"/>
    <property type="molecule type" value="Genomic_DNA"/>
</dbReference>
<dbReference type="Proteomes" id="UP001202674">
    <property type="component" value="Unassembled WGS sequence"/>
</dbReference>
<feature type="domain" description="DUF7964" evidence="1">
    <location>
        <begin position="8"/>
        <end position="97"/>
    </location>
</feature>
<dbReference type="InterPro" id="IPR058270">
    <property type="entry name" value="DUF7964"/>
</dbReference>
<comment type="caution">
    <text evidence="2">The sequence shown here is derived from an EMBL/GenBank/DDBJ whole genome shotgun (WGS) entry which is preliminary data.</text>
</comment>
<proteinExistence type="predicted"/>
<gene>
    <name evidence="2" type="ORF">AArcSt11_13625</name>
</gene>
<accession>A0AAE3K668</accession>
<evidence type="ECO:0000313" key="2">
    <source>
        <dbReference type="EMBL" id="MCL9814693.1"/>
    </source>
</evidence>
<reference evidence="2 3" key="1">
    <citation type="journal article" date="2022" name="Syst. Appl. Microbiol.">
        <title>Natronocalculus amylovorans gen. nov., sp. nov., and Natranaeroarchaeum aerophilus sp. nov., dominant culturable amylolytic natronoarchaea from hypersaline soda lakes in southwestern Siberia.</title>
        <authorList>
            <person name="Sorokin D.Y."/>
            <person name="Elcheninov A.G."/>
            <person name="Khizhniak T.V."/>
            <person name="Koenen M."/>
            <person name="Bale N.J."/>
            <person name="Damste J.S.S."/>
            <person name="Kublanov I.V."/>
        </authorList>
    </citation>
    <scope>NUCLEOTIDE SEQUENCE [LARGE SCALE GENOMIC DNA]</scope>
    <source>
        <strain evidence="2 3">AArc-St1-1</strain>
    </source>
</reference>
<evidence type="ECO:0000313" key="3">
    <source>
        <dbReference type="Proteomes" id="UP001202674"/>
    </source>
</evidence>